<dbReference type="Proteomes" id="UP000030121">
    <property type="component" value="Unassembled WGS sequence"/>
</dbReference>
<proteinExistence type="predicted"/>
<organism evidence="2 3">
    <name type="scientific">Flavobacterium suncheonense GH29-5 = DSM 17707</name>
    <dbReference type="NCBI Taxonomy" id="1121899"/>
    <lineage>
        <taxon>Bacteria</taxon>
        <taxon>Pseudomonadati</taxon>
        <taxon>Bacteroidota</taxon>
        <taxon>Flavobacteriia</taxon>
        <taxon>Flavobacteriales</taxon>
        <taxon>Flavobacteriaceae</taxon>
        <taxon>Flavobacterium</taxon>
    </lineage>
</organism>
<reference evidence="2 3" key="1">
    <citation type="submission" date="2013-09" db="EMBL/GenBank/DDBJ databases">
        <authorList>
            <person name="Zeng Z."/>
            <person name="Chen C."/>
        </authorList>
    </citation>
    <scope>NUCLEOTIDE SEQUENCE [LARGE SCALE GENOMIC DNA]</scope>
    <source>
        <strain evidence="2 3">GH29-5</strain>
    </source>
</reference>
<accession>A0A0A2MGA6</accession>
<evidence type="ECO:0000313" key="3">
    <source>
        <dbReference type="Proteomes" id="UP000030121"/>
    </source>
</evidence>
<dbReference type="AlphaFoldDB" id="A0A0A2MGA6"/>
<feature type="transmembrane region" description="Helical" evidence="1">
    <location>
        <begin position="12"/>
        <end position="30"/>
    </location>
</feature>
<comment type="caution">
    <text evidence="2">The sequence shown here is derived from an EMBL/GenBank/DDBJ whole genome shotgun (WGS) entry which is preliminary data.</text>
</comment>
<gene>
    <name evidence="2" type="ORF">Q764_00420</name>
</gene>
<dbReference type="STRING" id="1121899.GCA_000430025_00958"/>
<evidence type="ECO:0000256" key="1">
    <source>
        <dbReference type="SAM" id="Phobius"/>
    </source>
</evidence>
<keyword evidence="3" id="KW-1185">Reference proteome</keyword>
<keyword evidence="1" id="KW-0472">Membrane</keyword>
<evidence type="ECO:0000313" key="2">
    <source>
        <dbReference type="EMBL" id="KGO90621.1"/>
    </source>
</evidence>
<protein>
    <submittedName>
        <fullName evidence="2">Uncharacterized protein</fullName>
    </submittedName>
</protein>
<keyword evidence="1" id="KW-0812">Transmembrane</keyword>
<name>A0A0A2MGA6_9FLAO</name>
<keyword evidence="1" id="KW-1133">Transmembrane helix</keyword>
<sequence length="60" mass="7084">MLQSYTLLQQCFYIISLNAYIFCISAAFAVEERPIKFGFKLEKNNVYLHTFKNKNSNRLT</sequence>
<dbReference type="EMBL" id="JRLW01000001">
    <property type="protein sequence ID" value="KGO90621.1"/>
    <property type="molecule type" value="Genomic_DNA"/>
</dbReference>